<evidence type="ECO:0000313" key="4">
    <source>
        <dbReference type="EMBL" id="CRK85420.1"/>
    </source>
</evidence>
<feature type="compositionally biased region" description="Low complexity" evidence="1">
    <location>
        <begin position="565"/>
        <end position="577"/>
    </location>
</feature>
<keyword evidence="2" id="KW-0812">Transmembrane</keyword>
<dbReference type="PANTHER" id="PTHR42736">
    <property type="entry name" value="PROTEIN-GLUTAMINE GAMMA-GLUTAMYLTRANSFERASE"/>
    <property type="match status" value="1"/>
</dbReference>
<feature type="transmembrane region" description="Helical" evidence="2">
    <location>
        <begin position="163"/>
        <end position="183"/>
    </location>
</feature>
<dbReference type="SUPFAM" id="SSF54001">
    <property type="entry name" value="Cysteine proteinases"/>
    <property type="match status" value="1"/>
</dbReference>
<feature type="transmembrane region" description="Helical" evidence="2">
    <location>
        <begin position="617"/>
        <end position="635"/>
    </location>
</feature>
<dbReference type="InterPro" id="IPR025403">
    <property type="entry name" value="TgpA-like_C"/>
</dbReference>
<evidence type="ECO:0000256" key="1">
    <source>
        <dbReference type="SAM" id="MobiDB-lite"/>
    </source>
</evidence>
<proteinExistence type="predicted"/>
<protein>
    <submittedName>
        <fullName evidence="4">Transglutaminase-like protein</fullName>
    </submittedName>
</protein>
<gene>
    <name evidence="4" type="primary">yebA</name>
    <name evidence="4" type="ORF">BN000_05517</name>
</gene>
<dbReference type="InterPro" id="IPR052901">
    <property type="entry name" value="Bact_TGase-like"/>
</dbReference>
<organism evidence="4 5">
    <name type="scientific">Neobacillus massiliamazoniensis</name>
    <dbReference type="NCBI Taxonomy" id="1499688"/>
    <lineage>
        <taxon>Bacteria</taxon>
        <taxon>Bacillati</taxon>
        <taxon>Bacillota</taxon>
        <taxon>Bacilli</taxon>
        <taxon>Bacillales</taxon>
        <taxon>Bacillaceae</taxon>
        <taxon>Neobacillus</taxon>
    </lineage>
</organism>
<feature type="compositionally biased region" description="Basic and acidic residues" evidence="1">
    <location>
        <begin position="579"/>
        <end position="592"/>
    </location>
</feature>
<dbReference type="RefSeq" id="WP_090640592.1">
    <property type="nucleotide sequence ID" value="NZ_CVRB01000010.1"/>
</dbReference>
<feature type="transmembrane region" description="Helical" evidence="2">
    <location>
        <begin position="35"/>
        <end position="57"/>
    </location>
</feature>
<dbReference type="InterPro" id="IPR038765">
    <property type="entry name" value="Papain-like_cys_pep_sf"/>
</dbReference>
<feature type="transmembrane region" description="Helical" evidence="2">
    <location>
        <begin position="6"/>
        <end position="23"/>
    </location>
</feature>
<name>A0A0U1P596_9BACI</name>
<dbReference type="AlphaFoldDB" id="A0A0U1P596"/>
<feature type="region of interest" description="Disordered" evidence="1">
    <location>
        <begin position="563"/>
        <end position="597"/>
    </location>
</feature>
<dbReference type="STRING" id="1499688.BN000_05517"/>
<feature type="transmembrane region" description="Helical" evidence="2">
    <location>
        <begin position="195"/>
        <end position="216"/>
    </location>
</feature>
<dbReference type="SMART" id="SM00460">
    <property type="entry name" value="TGc"/>
    <property type="match status" value="1"/>
</dbReference>
<dbReference type="OrthoDB" id="9804872at2"/>
<evidence type="ECO:0000259" key="3">
    <source>
        <dbReference type="SMART" id="SM00460"/>
    </source>
</evidence>
<dbReference type="InterPro" id="IPR002931">
    <property type="entry name" value="Transglutaminase-like"/>
</dbReference>
<dbReference type="Pfam" id="PF13559">
    <property type="entry name" value="DUF4129"/>
    <property type="match status" value="1"/>
</dbReference>
<feature type="domain" description="Transglutaminase-like" evidence="3">
    <location>
        <begin position="473"/>
        <end position="550"/>
    </location>
</feature>
<sequence length="736" mass="85797">MIKRDFPSFLLYALGFLLLWEWLRPVEELTDTNHIGTFIVFLLLSFLLSFLNVKWFWQFLIKTIYILASINRFYYQESFFHSSWLKACLFDVKNDIILLFTLKWNGFSNEFRTILFFLLLWIMVYLIHYWLLRRQQIFIFFFMTLVYITFLDTFTTYNAKYAIVRTVVVGFTVMGMLTFYRIILKEKVKQEPSFIRKWMVPLAGMIAFSVLVGVAAPKAAPIWPDPVSYFKAAKSKDGGEGNGTKRIGYGTNDDRLGGPFIGDSNSVFRYVGNGKNYWKVETKDVYTGKGWMPSGSTSVTFNEGDLIPIYPIPNSVETIKEYATVYFDYSSLSFLLYPAGVQRIQGVVPEVPEADPYRFKMDTNTDKIISRRGDIFRYTVEFDIPKYKASDLTKTTEYDPSVMNSEFYQRYTSLPAGLPPRIKQLTEQITSGAENWFDKAKAVERYFGGNGYTYDQKNVAYPAEKQDYVDQFLFETKRGYCDNFSTAMAVMLRTIGIPTRWVKGYTGGDIDQHSNDDSSLQEYVVTNKNAHAWVEVFFPNQGWVPFEPTQGFSNELIINYESDANTPTDNQQTTPTPVKKPEKDQQQEDTGKAKNTKKSFDAKNMWKNINSTLKNHWQLIVFIIILLGILTGILYRIRGKWVPYVIVLFYRFKKQDESMGDAYLVLLKQLDRFGLKRQENQTLRSYARYIDTFFSTREMTSLTAVYEQYLYHQHIPEGTWQQTQELWENLIKKTIA</sequence>
<keyword evidence="5" id="KW-1185">Reference proteome</keyword>
<feature type="transmembrane region" description="Helical" evidence="2">
    <location>
        <begin position="138"/>
        <end position="157"/>
    </location>
</feature>
<dbReference type="Proteomes" id="UP000199087">
    <property type="component" value="Unassembled WGS sequence"/>
</dbReference>
<feature type="transmembrane region" description="Helical" evidence="2">
    <location>
        <begin position="111"/>
        <end position="131"/>
    </location>
</feature>
<reference evidence="5" key="1">
    <citation type="submission" date="2015-05" db="EMBL/GenBank/DDBJ databases">
        <authorList>
            <person name="Urmite Genomes"/>
        </authorList>
    </citation>
    <scope>NUCLEOTIDE SEQUENCE [LARGE SCALE GENOMIC DNA]</scope>
    <source>
        <strain evidence="5">LF1</strain>
    </source>
</reference>
<evidence type="ECO:0000313" key="5">
    <source>
        <dbReference type="Proteomes" id="UP000199087"/>
    </source>
</evidence>
<dbReference type="Gene3D" id="3.10.620.30">
    <property type="match status" value="1"/>
</dbReference>
<dbReference type="PANTHER" id="PTHR42736:SF1">
    <property type="entry name" value="PROTEIN-GLUTAMINE GAMMA-GLUTAMYLTRANSFERASE"/>
    <property type="match status" value="1"/>
</dbReference>
<accession>A0A0U1P596</accession>
<dbReference type="Pfam" id="PF01841">
    <property type="entry name" value="Transglut_core"/>
    <property type="match status" value="1"/>
</dbReference>
<keyword evidence="2" id="KW-1133">Transmembrane helix</keyword>
<keyword evidence="2" id="KW-0472">Membrane</keyword>
<evidence type="ECO:0000256" key="2">
    <source>
        <dbReference type="SAM" id="Phobius"/>
    </source>
</evidence>
<dbReference type="EMBL" id="CVRB01000010">
    <property type="protein sequence ID" value="CRK85420.1"/>
    <property type="molecule type" value="Genomic_DNA"/>
</dbReference>